<dbReference type="Proteomes" id="UP000319263">
    <property type="component" value="Chromosome"/>
</dbReference>
<name>A0A516PZG1_9ACTN</name>
<dbReference type="CDD" id="cd01392">
    <property type="entry name" value="HTH_LacI"/>
    <property type="match status" value="1"/>
</dbReference>
<gene>
    <name evidence="5" type="ORF">FOE78_12045</name>
</gene>
<dbReference type="Pfam" id="PF00356">
    <property type="entry name" value="LacI"/>
    <property type="match status" value="1"/>
</dbReference>
<dbReference type="PANTHER" id="PTHR30146">
    <property type="entry name" value="LACI-RELATED TRANSCRIPTIONAL REPRESSOR"/>
    <property type="match status" value="1"/>
</dbReference>
<evidence type="ECO:0000256" key="2">
    <source>
        <dbReference type="ARBA" id="ARBA00023125"/>
    </source>
</evidence>
<dbReference type="PROSITE" id="PS00356">
    <property type="entry name" value="HTH_LACI_1"/>
    <property type="match status" value="1"/>
</dbReference>
<dbReference type="Gene3D" id="1.10.260.40">
    <property type="entry name" value="lambda repressor-like DNA-binding domains"/>
    <property type="match status" value="1"/>
</dbReference>
<sequence>MPTVRLVDVAERAGVSIKTVSNVVHDHPYVRAELRARVQAAIDELGYRPNVTARRLATGRTGTISIAVPSIDVPYFGEICQALDRRLRAHELRSAIEQTLADRDAESAVLEQREQGLVDGVIFHPVALTPEDLADRQAGFPMVLIGEGPAPASIDHVMIDNVVAAQQATASLLSAGRRRIAFLGYNRPKPSETTGQRLRGYQQAIHAAGLKLDRKLYLRVDNYAPESGRLAVHEATERGIDFDGIVCRDDLLALGALHGLAELGRRVPDDVAVIGWDDLAIAAHLTPPLTSIAPDKEAIARRATQLLLERMNGYHGPGRHEIVGHRLIVRGSSGADRP</sequence>
<organism evidence="5 6">
    <name type="scientific">Microlunatus elymi</name>
    <dbReference type="NCBI Taxonomy" id="2596828"/>
    <lineage>
        <taxon>Bacteria</taxon>
        <taxon>Bacillati</taxon>
        <taxon>Actinomycetota</taxon>
        <taxon>Actinomycetes</taxon>
        <taxon>Propionibacteriales</taxon>
        <taxon>Propionibacteriaceae</taxon>
        <taxon>Microlunatus</taxon>
    </lineage>
</organism>
<dbReference type="GO" id="GO:0000976">
    <property type="term" value="F:transcription cis-regulatory region binding"/>
    <property type="evidence" value="ECO:0007669"/>
    <property type="project" value="TreeGrafter"/>
</dbReference>
<dbReference type="PROSITE" id="PS50932">
    <property type="entry name" value="HTH_LACI_2"/>
    <property type="match status" value="1"/>
</dbReference>
<dbReference type="OrthoDB" id="3430936at2"/>
<feature type="domain" description="HTH lacI-type" evidence="4">
    <location>
        <begin position="4"/>
        <end position="58"/>
    </location>
</feature>
<dbReference type="Gene3D" id="3.40.50.2300">
    <property type="match status" value="2"/>
</dbReference>
<dbReference type="SMART" id="SM00354">
    <property type="entry name" value="HTH_LACI"/>
    <property type="match status" value="1"/>
</dbReference>
<dbReference type="CDD" id="cd06267">
    <property type="entry name" value="PBP1_LacI_sugar_binding-like"/>
    <property type="match status" value="1"/>
</dbReference>
<keyword evidence="2" id="KW-0238">DNA-binding</keyword>
<evidence type="ECO:0000259" key="4">
    <source>
        <dbReference type="PROSITE" id="PS50932"/>
    </source>
</evidence>
<dbReference type="InterPro" id="IPR010982">
    <property type="entry name" value="Lambda_DNA-bd_dom_sf"/>
</dbReference>
<evidence type="ECO:0000313" key="5">
    <source>
        <dbReference type="EMBL" id="QDP96537.1"/>
    </source>
</evidence>
<accession>A0A516PZG1</accession>
<dbReference type="EMBL" id="CP041692">
    <property type="protein sequence ID" value="QDP96537.1"/>
    <property type="molecule type" value="Genomic_DNA"/>
</dbReference>
<dbReference type="AlphaFoldDB" id="A0A516PZG1"/>
<keyword evidence="1" id="KW-0805">Transcription regulation</keyword>
<keyword evidence="3" id="KW-0804">Transcription</keyword>
<dbReference type="InterPro" id="IPR028082">
    <property type="entry name" value="Peripla_BP_I"/>
</dbReference>
<evidence type="ECO:0000313" key="6">
    <source>
        <dbReference type="Proteomes" id="UP000319263"/>
    </source>
</evidence>
<keyword evidence="6" id="KW-1185">Reference proteome</keyword>
<protein>
    <submittedName>
        <fullName evidence="5">LacI family transcriptional regulator</fullName>
    </submittedName>
</protein>
<dbReference type="SUPFAM" id="SSF47413">
    <property type="entry name" value="lambda repressor-like DNA-binding domains"/>
    <property type="match status" value="1"/>
</dbReference>
<dbReference type="InterPro" id="IPR000843">
    <property type="entry name" value="HTH_LacI"/>
</dbReference>
<proteinExistence type="predicted"/>
<dbReference type="KEGG" id="mik:FOE78_12045"/>
<dbReference type="RefSeq" id="WP_143986500.1">
    <property type="nucleotide sequence ID" value="NZ_CP041692.1"/>
</dbReference>
<dbReference type="InterPro" id="IPR046335">
    <property type="entry name" value="LacI/GalR-like_sensor"/>
</dbReference>
<evidence type="ECO:0000256" key="3">
    <source>
        <dbReference type="ARBA" id="ARBA00023163"/>
    </source>
</evidence>
<dbReference type="SUPFAM" id="SSF53822">
    <property type="entry name" value="Periplasmic binding protein-like I"/>
    <property type="match status" value="1"/>
</dbReference>
<dbReference type="GO" id="GO:0003700">
    <property type="term" value="F:DNA-binding transcription factor activity"/>
    <property type="evidence" value="ECO:0007669"/>
    <property type="project" value="TreeGrafter"/>
</dbReference>
<reference evidence="5 6" key="1">
    <citation type="submission" date="2019-07" db="EMBL/GenBank/DDBJ databases">
        <title>Microlunatus dokdonensis sp. nov. isolated from the rhizospheric soil of the wild plant Elymus tsukushiensis.</title>
        <authorList>
            <person name="Ghim S.-Y."/>
            <person name="Hwang Y.-J."/>
            <person name="Son J.-S."/>
            <person name="Shin J.-H."/>
        </authorList>
    </citation>
    <scope>NUCLEOTIDE SEQUENCE [LARGE SCALE GENOMIC DNA]</scope>
    <source>
        <strain evidence="5 6">KUDC0627</strain>
    </source>
</reference>
<dbReference type="PANTHER" id="PTHR30146:SF109">
    <property type="entry name" value="HTH-TYPE TRANSCRIPTIONAL REGULATOR GALS"/>
    <property type="match status" value="1"/>
</dbReference>
<dbReference type="Pfam" id="PF13377">
    <property type="entry name" value="Peripla_BP_3"/>
    <property type="match status" value="1"/>
</dbReference>
<evidence type="ECO:0000256" key="1">
    <source>
        <dbReference type="ARBA" id="ARBA00023015"/>
    </source>
</evidence>